<protein>
    <submittedName>
        <fullName evidence="1">Uncharacterized protein</fullName>
    </submittedName>
</protein>
<sequence>MESVTEKGKLWGWFPHTYFMRAGRICVIQVGPLKLSKVGDIYGVGLFNRLLLQWGGK</sequence>
<dbReference type="EMBL" id="LN610576">
    <property type="protein sequence ID" value="CEF89596.1"/>
    <property type="molecule type" value="Genomic_DNA"/>
</dbReference>
<accession>A0A0A1IV29</accession>
<dbReference type="Proteomes" id="UP000030225">
    <property type="component" value="Segment"/>
</dbReference>
<name>A0A0A1IV29_9CAUD</name>
<proteinExistence type="predicted"/>
<evidence type="ECO:0000313" key="1">
    <source>
        <dbReference type="EMBL" id="CEF89596.1"/>
    </source>
</evidence>
<gene>
    <name evidence="1" type="primary">ORF106</name>
</gene>
<evidence type="ECO:0000313" key="2">
    <source>
        <dbReference type="Proteomes" id="UP000030225"/>
    </source>
</evidence>
<reference evidence="2" key="1">
    <citation type="journal article" date="2015" name="PLoS ONE">
        <title>Investigation of a Large Collection of Pseudomonas aeruginosa Bacteriophages Collected from a Single Environmental Source in Abidjan, Cote d'Ivoire.</title>
        <authorList>
            <person name="Essoh C."/>
            <person name="Latino L."/>
            <person name="Midoux C."/>
            <person name="Blouin Y."/>
            <person name="Loukou G."/>
            <person name="Nguetta S.P."/>
            <person name="Lathro S."/>
            <person name="Cablanmian A."/>
            <person name="Kouassi A.K."/>
            <person name="Vergnaud G."/>
            <person name="Pourcel C."/>
        </authorList>
    </citation>
    <scope>NUCLEOTIDE SEQUENCE [LARGE SCALE GENOMIC DNA]</scope>
</reference>
<organism evidence="1 2">
    <name type="scientific">Pseudomonas phage vB_PaeM_PAO1_Ab17</name>
    <dbReference type="NCBI Taxonomy" id="1548904"/>
    <lineage>
        <taxon>Viruses</taxon>
        <taxon>Duplodnaviria</taxon>
        <taxon>Heunggongvirae</taxon>
        <taxon>Uroviricota</taxon>
        <taxon>Caudoviricetes</taxon>
        <taxon>Vandenendeviridae</taxon>
        <taxon>Nankokuvirus</taxon>
        <taxon>Nankokuvirus Ab03</taxon>
    </lineage>
</organism>